<keyword evidence="1" id="KW-0812">Transmembrane</keyword>
<comment type="caution">
    <text evidence="2">The sequence shown here is derived from an EMBL/GenBank/DDBJ whole genome shotgun (WGS) entry which is preliminary data.</text>
</comment>
<keyword evidence="3" id="KW-1185">Reference proteome</keyword>
<feature type="transmembrane region" description="Helical" evidence="1">
    <location>
        <begin position="302"/>
        <end position="321"/>
    </location>
</feature>
<reference evidence="2" key="1">
    <citation type="journal article" date="2023" name="Mol. Phylogenet. Evol.">
        <title>Genome-scale phylogeny and comparative genomics of the fungal order Sordariales.</title>
        <authorList>
            <person name="Hensen N."/>
            <person name="Bonometti L."/>
            <person name="Westerberg I."/>
            <person name="Brannstrom I.O."/>
            <person name="Guillou S."/>
            <person name="Cros-Aarteil S."/>
            <person name="Calhoun S."/>
            <person name="Haridas S."/>
            <person name="Kuo A."/>
            <person name="Mondo S."/>
            <person name="Pangilinan J."/>
            <person name="Riley R."/>
            <person name="LaButti K."/>
            <person name="Andreopoulos B."/>
            <person name="Lipzen A."/>
            <person name="Chen C."/>
            <person name="Yan M."/>
            <person name="Daum C."/>
            <person name="Ng V."/>
            <person name="Clum A."/>
            <person name="Steindorff A."/>
            <person name="Ohm R.A."/>
            <person name="Martin F."/>
            <person name="Silar P."/>
            <person name="Natvig D.O."/>
            <person name="Lalanne C."/>
            <person name="Gautier V."/>
            <person name="Ament-Velasquez S.L."/>
            <person name="Kruys A."/>
            <person name="Hutchinson M.I."/>
            <person name="Powell A.J."/>
            <person name="Barry K."/>
            <person name="Miller A.N."/>
            <person name="Grigoriev I.V."/>
            <person name="Debuchy R."/>
            <person name="Gladieux P."/>
            <person name="Hiltunen Thoren M."/>
            <person name="Johannesson H."/>
        </authorList>
    </citation>
    <scope>NUCLEOTIDE SEQUENCE</scope>
    <source>
        <strain evidence="2">FGSC 1904</strain>
    </source>
</reference>
<dbReference type="InterPro" id="IPR053018">
    <property type="entry name" value="Elsinochrome_Biosynth-Asso"/>
</dbReference>
<keyword evidence="1" id="KW-1133">Transmembrane helix</keyword>
<evidence type="ECO:0000256" key="1">
    <source>
        <dbReference type="SAM" id="Phobius"/>
    </source>
</evidence>
<organism evidence="2 3">
    <name type="scientific">Sordaria brevicollis</name>
    <dbReference type="NCBI Taxonomy" id="83679"/>
    <lineage>
        <taxon>Eukaryota</taxon>
        <taxon>Fungi</taxon>
        <taxon>Dikarya</taxon>
        <taxon>Ascomycota</taxon>
        <taxon>Pezizomycotina</taxon>
        <taxon>Sordariomycetes</taxon>
        <taxon>Sordariomycetidae</taxon>
        <taxon>Sordariales</taxon>
        <taxon>Sordariaceae</taxon>
        <taxon>Sordaria</taxon>
    </lineage>
</organism>
<name>A0AAE0NX79_SORBR</name>
<reference evidence="2" key="2">
    <citation type="submission" date="2023-07" db="EMBL/GenBank/DDBJ databases">
        <authorList>
            <consortium name="Lawrence Berkeley National Laboratory"/>
            <person name="Haridas S."/>
            <person name="Hensen N."/>
            <person name="Bonometti L."/>
            <person name="Westerberg I."/>
            <person name="Brannstrom I.O."/>
            <person name="Guillou S."/>
            <person name="Cros-Aarteil S."/>
            <person name="Calhoun S."/>
            <person name="Kuo A."/>
            <person name="Mondo S."/>
            <person name="Pangilinan J."/>
            <person name="Riley R."/>
            <person name="LaButti K."/>
            <person name="Andreopoulos B."/>
            <person name="Lipzen A."/>
            <person name="Chen C."/>
            <person name="Yanf M."/>
            <person name="Daum C."/>
            <person name="Ng V."/>
            <person name="Clum A."/>
            <person name="Steindorff A."/>
            <person name="Ohm R."/>
            <person name="Martin F."/>
            <person name="Silar P."/>
            <person name="Natvig D."/>
            <person name="Lalanne C."/>
            <person name="Gautier V."/>
            <person name="Ament-velasquez S.L."/>
            <person name="Kruys A."/>
            <person name="Hutchinson M.I."/>
            <person name="Powell A.J."/>
            <person name="Barry K."/>
            <person name="Miller A.N."/>
            <person name="Grigoriev I.V."/>
            <person name="Debuchy R."/>
            <person name="Gladieux P."/>
            <person name="Thoren M.H."/>
            <person name="Johannesson H."/>
        </authorList>
    </citation>
    <scope>NUCLEOTIDE SEQUENCE</scope>
    <source>
        <strain evidence="2">FGSC 1904</strain>
    </source>
</reference>
<feature type="transmembrane region" description="Helical" evidence="1">
    <location>
        <begin position="128"/>
        <end position="150"/>
    </location>
</feature>
<keyword evidence="1" id="KW-0472">Membrane</keyword>
<evidence type="ECO:0000313" key="2">
    <source>
        <dbReference type="EMBL" id="KAK3389115.1"/>
    </source>
</evidence>
<gene>
    <name evidence="2" type="ORF">B0T20DRAFT_363775</name>
</gene>
<accession>A0AAE0NX79</accession>
<dbReference type="PANTHER" id="PTHR37577:SF1">
    <property type="entry name" value="INTEGRAL MEMBRANE PROTEIN"/>
    <property type="match status" value="1"/>
</dbReference>
<feature type="transmembrane region" description="Helical" evidence="1">
    <location>
        <begin position="184"/>
        <end position="206"/>
    </location>
</feature>
<protein>
    <submittedName>
        <fullName evidence="2">Uncharacterized protein</fullName>
    </submittedName>
</protein>
<dbReference type="EMBL" id="JAUTDP010000014">
    <property type="protein sequence ID" value="KAK3389115.1"/>
    <property type="molecule type" value="Genomic_DNA"/>
</dbReference>
<proteinExistence type="predicted"/>
<dbReference type="Proteomes" id="UP001281003">
    <property type="component" value="Unassembled WGS sequence"/>
</dbReference>
<dbReference type="AlphaFoldDB" id="A0AAE0NX79"/>
<sequence length="381" mass="43361">MSDSDLIRCWLEPEDGSHTRLYYNITNAEWNCTEHYGKCDSCPKPQGDPDIAGIGPRKRTVSTSRTTTMVYLWVGDKVTKIIGCDHAVRWANICYDTVICLGDQQLVASIALLLSAIKKLHVDKTLTVYHSVFVLGMVCLNSSAFTYAMICYRIRHQWDSGADLQHQHHIPQLWKRCIIEGLPWAIRIFFRICLLALLLYNILVAVRMKDLPWDCPAICFQNNPGYGWRPAILPPLVILLFAIQSSITDCIQLTLAHNWWDPRVFLALMSSKIRSLVVWTHIEVPERLRRLGEETKEEMQMGFGQTMAVILILLPIFQFCISITGKWIPISPIFTTSTSDIIYPYGSGPSPPTLLAMLTPLMFRLCSTLRRNQSDNSDRGV</sequence>
<evidence type="ECO:0000313" key="3">
    <source>
        <dbReference type="Proteomes" id="UP001281003"/>
    </source>
</evidence>
<dbReference type="PANTHER" id="PTHR37577">
    <property type="entry name" value="INTEGRAL MEMBRANE PROTEIN"/>
    <property type="match status" value="1"/>
</dbReference>